<dbReference type="AlphaFoldDB" id="A0A0A1DRU5"/>
<protein>
    <submittedName>
        <fullName evidence="3">Putative integral membrane protein</fullName>
    </submittedName>
</protein>
<gene>
    <name evidence="3" type="ORF">KR76_19295</name>
</gene>
<evidence type="ECO:0000259" key="2">
    <source>
        <dbReference type="Pfam" id="PF00892"/>
    </source>
</evidence>
<dbReference type="InterPro" id="IPR000620">
    <property type="entry name" value="EamA_dom"/>
</dbReference>
<dbReference type="GO" id="GO:0015565">
    <property type="term" value="F:threonine efflux transmembrane transporter activity"/>
    <property type="evidence" value="ECO:0007669"/>
    <property type="project" value="TreeGrafter"/>
</dbReference>
<name>A0A0A1DRU5_NOCSI</name>
<keyword evidence="4" id="KW-1185">Reference proteome</keyword>
<dbReference type="PANTHER" id="PTHR22911:SF37">
    <property type="entry name" value="THREONINE_HOMOSERINE EXPORTER RHTA"/>
    <property type="match status" value="1"/>
</dbReference>
<organism evidence="3 4">
    <name type="scientific">Nocardioides simplex</name>
    <name type="common">Arthrobacter simplex</name>
    <dbReference type="NCBI Taxonomy" id="2045"/>
    <lineage>
        <taxon>Bacteria</taxon>
        <taxon>Bacillati</taxon>
        <taxon>Actinomycetota</taxon>
        <taxon>Actinomycetes</taxon>
        <taxon>Propionibacteriales</taxon>
        <taxon>Nocardioidaceae</taxon>
        <taxon>Pimelobacter</taxon>
    </lineage>
</organism>
<dbReference type="GO" id="GO:0005886">
    <property type="term" value="C:plasma membrane"/>
    <property type="evidence" value="ECO:0007669"/>
    <property type="project" value="TreeGrafter"/>
</dbReference>
<evidence type="ECO:0000256" key="1">
    <source>
        <dbReference type="ARBA" id="ARBA00007362"/>
    </source>
</evidence>
<reference evidence="3 4" key="1">
    <citation type="journal article" date="2015" name="Genome Announc.">
        <title>Complete Genome Sequence of Steroid-Transforming Nocardioides simplex VKM Ac-2033D.</title>
        <authorList>
            <person name="Shtratnikova V.Y."/>
            <person name="Schelkunov M.I."/>
            <person name="Pekov Y.A."/>
            <person name="Fokina V.V."/>
            <person name="Logacheva M.D."/>
            <person name="Sokolov S.L."/>
            <person name="Bragin E.Y."/>
            <person name="Ashapkin V.V."/>
            <person name="Donova M.V."/>
        </authorList>
    </citation>
    <scope>NUCLEOTIDE SEQUENCE [LARGE SCALE GENOMIC DNA]</scope>
    <source>
        <strain evidence="3 4">VKM Ac-2033D</strain>
    </source>
</reference>
<dbReference type="HOGENOM" id="CLU_057295_0_2_11"/>
<dbReference type="STRING" id="2045.KR76_19295"/>
<comment type="similarity">
    <text evidence="1">Belongs to the EamA transporter family.</text>
</comment>
<dbReference type="InterPro" id="IPR037185">
    <property type="entry name" value="EmrE-like"/>
</dbReference>
<proteinExistence type="inferred from homology"/>
<dbReference type="SUPFAM" id="SSF103481">
    <property type="entry name" value="Multidrug resistance efflux transporter EmrE"/>
    <property type="match status" value="2"/>
</dbReference>
<evidence type="ECO:0000313" key="3">
    <source>
        <dbReference type="EMBL" id="AIY20044.2"/>
    </source>
</evidence>
<sequence>MQTDRPTHGPPLGVAVGLVLLGICSVQLGAGFAKRLFTDIEPNGVVWLRLATSAVVLLLWARPRLRGRSRDDWLVAARYGACLGAMNWGIYQSFSRIPIGVAVTIEFIGPLVLAAIGFRRPRDLGWVGLAALGVLLLGFERGHLDPLGVLYAVLAGAAWAGYILSSAATGRRWEGIDGLAVASLVAVVLLSPLLLTVDDSALADQRVLLLGAAVGLLSSVIPYSAELAALRTLPAATFGILMSMEPAAAALAGLAVVGEELAAVQWVAIACVVVASIGATRATRAKVHPDAAAG</sequence>
<feature type="domain" description="EamA" evidence="2">
    <location>
        <begin position="147"/>
        <end position="278"/>
    </location>
</feature>
<accession>A0A0A1DRU5</accession>
<dbReference type="EMBL" id="CP009896">
    <property type="protein sequence ID" value="AIY20044.2"/>
    <property type="molecule type" value="Genomic_DNA"/>
</dbReference>
<dbReference type="eggNOG" id="COG5006">
    <property type="taxonomic scope" value="Bacteria"/>
</dbReference>
<dbReference type="Proteomes" id="UP000030300">
    <property type="component" value="Chromosome"/>
</dbReference>
<dbReference type="RefSeq" id="WP_052138877.1">
    <property type="nucleotide sequence ID" value="NZ_BJMC01000022.1"/>
</dbReference>
<dbReference type="PANTHER" id="PTHR22911">
    <property type="entry name" value="ACYL-MALONYL CONDENSING ENZYME-RELATED"/>
    <property type="match status" value="1"/>
</dbReference>
<dbReference type="Pfam" id="PF00892">
    <property type="entry name" value="EamA"/>
    <property type="match status" value="1"/>
</dbReference>
<dbReference type="GeneID" id="96610951"/>
<dbReference type="KEGG" id="psim:KR76_19295"/>
<evidence type="ECO:0000313" key="4">
    <source>
        <dbReference type="Proteomes" id="UP000030300"/>
    </source>
</evidence>